<evidence type="ECO:0000313" key="3">
    <source>
        <dbReference type="Proteomes" id="UP000199060"/>
    </source>
</evidence>
<dbReference type="Proteomes" id="UP000199060">
    <property type="component" value="Unassembled WGS sequence"/>
</dbReference>
<keyword evidence="3" id="KW-1185">Reference proteome</keyword>
<dbReference type="InterPro" id="IPR018551">
    <property type="entry name" value="DUF2007"/>
</dbReference>
<name>A0A1G6W6J7_9BACT</name>
<feature type="domain" description="DUF2007" evidence="1">
    <location>
        <begin position="4"/>
        <end position="64"/>
    </location>
</feature>
<protein>
    <submittedName>
        <fullName evidence="2">Putative signal transducing protein</fullName>
    </submittedName>
</protein>
<dbReference type="OrthoDB" id="1467917at2"/>
<dbReference type="AlphaFoldDB" id="A0A1G6W6J7"/>
<proteinExistence type="predicted"/>
<evidence type="ECO:0000313" key="2">
    <source>
        <dbReference type="EMBL" id="SDD61454.1"/>
    </source>
</evidence>
<dbReference type="EMBL" id="FNAC01000041">
    <property type="protein sequence ID" value="SDD61454.1"/>
    <property type="molecule type" value="Genomic_DNA"/>
</dbReference>
<reference evidence="3" key="1">
    <citation type="submission" date="2016-10" db="EMBL/GenBank/DDBJ databases">
        <authorList>
            <person name="Varghese N."/>
            <person name="Submissions S."/>
        </authorList>
    </citation>
    <scope>NUCLEOTIDE SEQUENCE [LARGE SCALE GENOMIC DNA]</scope>
    <source>
        <strain evidence="3">DSM 23095</strain>
    </source>
</reference>
<sequence>MGKWDKVFESKQQVRAEIVKGILEEHDIPAVVMNKKETVYHVFGYYEVHVPNENLMKASNIIANEISF</sequence>
<accession>A0A1G6W6J7</accession>
<dbReference type="RefSeq" id="WP_087940812.1">
    <property type="nucleotide sequence ID" value="NZ_FNAC01000041.1"/>
</dbReference>
<dbReference type="STRING" id="686796.SAMN04488104_104136"/>
<dbReference type="Pfam" id="PF09413">
    <property type="entry name" value="DUF2007"/>
    <property type="match status" value="1"/>
</dbReference>
<organism evidence="2 3">
    <name type="scientific">Algoriphagus faecimaris</name>
    <dbReference type="NCBI Taxonomy" id="686796"/>
    <lineage>
        <taxon>Bacteria</taxon>
        <taxon>Pseudomonadati</taxon>
        <taxon>Bacteroidota</taxon>
        <taxon>Cytophagia</taxon>
        <taxon>Cytophagales</taxon>
        <taxon>Cyclobacteriaceae</taxon>
        <taxon>Algoriphagus</taxon>
    </lineage>
</organism>
<evidence type="ECO:0000259" key="1">
    <source>
        <dbReference type="Pfam" id="PF09413"/>
    </source>
</evidence>
<gene>
    <name evidence="2" type="ORF">SAMN04488104_104136</name>
</gene>